<reference evidence="2" key="2">
    <citation type="submission" date="2020-11" db="EMBL/GenBank/DDBJ databases">
        <authorList>
            <person name="McCartney M.A."/>
            <person name="Auch B."/>
            <person name="Kono T."/>
            <person name="Mallez S."/>
            <person name="Becker A."/>
            <person name="Gohl D.M."/>
            <person name="Silverstein K.A.T."/>
            <person name="Koren S."/>
            <person name="Bechman K.B."/>
            <person name="Herman A."/>
            <person name="Abrahante J.E."/>
            <person name="Garbe J."/>
        </authorList>
    </citation>
    <scope>NUCLEOTIDE SEQUENCE</scope>
    <source>
        <strain evidence="2">Duluth1</strain>
        <tissue evidence="2">Whole animal</tissue>
    </source>
</reference>
<comment type="caution">
    <text evidence="2">The sequence shown here is derived from an EMBL/GenBank/DDBJ whole genome shotgun (WGS) entry which is preliminary data.</text>
</comment>
<dbReference type="AlphaFoldDB" id="A0A9D4IFV3"/>
<organism evidence="2 3">
    <name type="scientific">Dreissena polymorpha</name>
    <name type="common">Zebra mussel</name>
    <name type="synonym">Mytilus polymorpha</name>
    <dbReference type="NCBI Taxonomy" id="45954"/>
    <lineage>
        <taxon>Eukaryota</taxon>
        <taxon>Metazoa</taxon>
        <taxon>Spiralia</taxon>
        <taxon>Lophotrochozoa</taxon>
        <taxon>Mollusca</taxon>
        <taxon>Bivalvia</taxon>
        <taxon>Autobranchia</taxon>
        <taxon>Heteroconchia</taxon>
        <taxon>Euheterodonta</taxon>
        <taxon>Imparidentia</taxon>
        <taxon>Neoheterodontei</taxon>
        <taxon>Myida</taxon>
        <taxon>Dreissenoidea</taxon>
        <taxon>Dreissenidae</taxon>
        <taxon>Dreissena</taxon>
    </lineage>
</organism>
<proteinExistence type="predicted"/>
<dbReference type="Proteomes" id="UP000828390">
    <property type="component" value="Unassembled WGS sequence"/>
</dbReference>
<dbReference type="EMBL" id="JAIWYP010000009">
    <property type="protein sequence ID" value="KAH3773871.1"/>
    <property type="molecule type" value="Genomic_DNA"/>
</dbReference>
<sequence>MTSGSSTKAYSTIKNLTKTSQPNSSVLSDSDMNFLTKSAAVLNRGNNRPLQPLQQDSSLLQNNPRPKADDESPSISKAIR</sequence>
<evidence type="ECO:0000313" key="3">
    <source>
        <dbReference type="Proteomes" id="UP000828390"/>
    </source>
</evidence>
<protein>
    <submittedName>
        <fullName evidence="2">Uncharacterized protein</fullName>
    </submittedName>
</protein>
<accession>A0A9D4IFV3</accession>
<keyword evidence="3" id="KW-1185">Reference proteome</keyword>
<gene>
    <name evidence="2" type="ORF">DPMN_175242</name>
</gene>
<reference evidence="2" key="1">
    <citation type="journal article" date="2019" name="bioRxiv">
        <title>The Genome of the Zebra Mussel, Dreissena polymorpha: A Resource for Invasive Species Research.</title>
        <authorList>
            <person name="McCartney M.A."/>
            <person name="Auch B."/>
            <person name="Kono T."/>
            <person name="Mallez S."/>
            <person name="Zhang Y."/>
            <person name="Obille A."/>
            <person name="Becker A."/>
            <person name="Abrahante J.E."/>
            <person name="Garbe J."/>
            <person name="Badalamenti J.P."/>
            <person name="Herman A."/>
            <person name="Mangelson H."/>
            <person name="Liachko I."/>
            <person name="Sullivan S."/>
            <person name="Sone E.D."/>
            <person name="Koren S."/>
            <person name="Silverstein K.A.T."/>
            <person name="Beckman K.B."/>
            <person name="Gohl D.M."/>
        </authorList>
    </citation>
    <scope>NUCLEOTIDE SEQUENCE</scope>
    <source>
        <strain evidence="2">Duluth1</strain>
        <tissue evidence="2">Whole animal</tissue>
    </source>
</reference>
<name>A0A9D4IFV3_DREPO</name>
<evidence type="ECO:0000313" key="2">
    <source>
        <dbReference type="EMBL" id="KAH3773871.1"/>
    </source>
</evidence>
<feature type="region of interest" description="Disordered" evidence="1">
    <location>
        <begin position="43"/>
        <end position="80"/>
    </location>
</feature>
<feature type="region of interest" description="Disordered" evidence="1">
    <location>
        <begin position="1"/>
        <end position="29"/>
    </location>
</feature>
<feature type="compositionally biased region" description="Low complexity" evidence="1">
    <location>
        <begin position="49"/>
        <end position="61"/>
    </location>
</feature>
<evidence type="ECO:0000256" key="1">
    <source>
        <dbReference type="SAM" id="MobiDB-lite"/>
    </source>
</evidence>